<dbReference type="Gene3D" id="3.90.320.10">
    <property type="match status" value="1"/>
</dbReference>
<keyword evidence="1" id="KW-0479">Metal-binding</keyword>
<dbReference type="PANTHER" id="PTHR39953:SF1">
    <property type="entry name" value="RE54151P"/>
    <property type="match status" value="1"/>
</dbReference>
<evidence type="ECO:0000256" key="1">
    <source>
        <dbReference type="PROSITE-ProRule" id="PRU00325"/>
    </source>
</evidence>
<name>A0AAN7ZIS6_9COLE</name>
<reference evidence="3 4" key="1">
    <citation type="journal article" date="2024" name="Insects">
        <title>An Improved Chromosome-Level Genome Assembly of the Firefly Pyrocoelia pectoralis.</title>
        <authorList>
            <person name="Fu X."/>
            <person name="Meyer-Rochow V.B."/>
            <person name="Ballantyne L."/>
            <person name="Zhu X."/>
        </authorList>
    </citation>
    <scope>NUCLEOTIDE SEQUENCE [LARGE SCALE GENOMIC DNA]</scope>
    <source>
        <strain evidence="3">XCY_ONT2</strain>
    </source>
</reference>
<dbReference type="Proteomes" id="UP001329430">
    <property type="component" value="Chromosome 5"/>
</dbReference>
<dbReference type="EMBL" id="JAVRBK010000005">
    <property type="protein sequence ID" value="KAK5643912.1"/>
    <property type="molecule type" value="Genomic_DNA"/>
</dbReference>
<evidence type="ECO:0000313" key="4">
    <source>
        <dbReference type="Proteomes" id="UP001329430"/>
    </source>
</evidence>
<evidence type="ECO:0000313" key="3">
    <source>
        <dbReference type="EMBL" id="KAK5643912.1"/>
    </source>
</evidence>
<dbReference type="InterPro" id="IPR011604">
    <property type="entry name" value="PDDEXK-like_dom_sf"/>
</dbReference>
<dbReference type="AlphaFoldDB" id="A0AAN7ZIS6"/>
<dbReference type="InterPro" id="IPR007527">
    <property type="entry name" value="Znf_SWIM"/>
</dbReference>
<keyword evidence="4" id="KW-1185">Reference proteome</keyword>
<dbReference type="PANTHER" id="PTHR39953">
    <property type="entry name" value="RE54151P"/>
    <property type="match status" value="1"/>
</dbReference>
<keyword evidence="1" id="KW-0863">Zinc-finger</keyword>
<comment type="caution">
    <text evidence="3">The sequence shown here is derived from an EMBL/GenBank/DDBJ whole genome shotgun (WGS) entry which is preliminary data.</text>
</comment>
<organism evidence="3 4">
    <name type="scientific">Pyrocoelia pectoralis</name>
    <dbReference type="NCBI Taxonomy" id="417401"/>
    <lineage>
        <taxon>Eukaryota</taxon>
        <taxon>Metazoa</taxon>
        <taxon>Ecdysozoa</taxon>
        <taxon>Arthropoda</taxon>
        <taxon>Hexapoda</taxon>
        <taxon>Insecta</taxon>
        <taxon>Pterygota</taxon>
        <taxon>Neoptera</taxon>
        <taxon>Endopterygota</taxon>
        <taxon>Coleoptera</taxon>
        <taxon>Polyphaga</taxon>
        <taxon>Elateriformia</taxon>
        <taxon>Elateroidea</taxon>
        <taxon>Lampyridae</taxon>
        <taxon>Lampyrinae</taxon>
        <taxon>Pyrocoelia</taxon>
    </lineage>
</organism>
<protein>
    <recommendedName>
        <fullName evidence="2">SWIM-type domain-containing protein</fullName>
    </recommendedName>
</protein>
<keyword evidence="1" id="KW-0862">Zinc</keyword>
<sequence>MHFFEDKKLITKGENSFNSGHVRQAQFDKELGILRAEVLASMKKKTYKVEVYTNLNGIIKSTCNCPRGLDICHHMCAVAFFGHYNISVTDLSCSWSVKKDTGELVQTAEELFPPSTQMASFKAIQEAVTEQHLNSFYKSIKEFGPTGIAWLLSPEPEVKPSELQIPNVEALLFSKEYHDATNKKLFLIEKFKVSIDNILYVNQLTIGQGDNPLWLIAKKNRLTASNFGKILNACRRNKYPPSLFKTLAGMYIKKMLEKVSINMFRYLQSRWY</sequence>
<evidence type="ECO:0000259" key="2">
    <source>
        <dbReference type="PROSITE" id="PS50966"/>
    </source>
</evidence>
<proteinExistence type="predicted"/>
<feature type="domain" description="SWIM-type" evidence="2">
    <location>
        <begin position="47"/>
        <end position="83"/>
    </location>
</feature>
<gene>
    <name evidence="3" type="ORF">RI129_007757</name>
</gene>
<accession>A0AAN7ZIS6</accession>
<dbReference type="GO" id="GO:0008270">
    <property type="term" value="F:zinc ion binding"/>
    <property type="evidence" value="ECO:0007669"/>
    <property type="project" value="UniProtKB-KW"/>
</dbReference>
<dbReference type="PROSITE" id="PS50966">
    <property type="entry name" value="ZF_SWIM"/>
    <property type="match status" value="1"/>
</dbReference>